<name>A0A363UNY4_9GAMM</name>
<evidence type="ECO:0000256" key="1">
    <source>
        <dbReference type="SAM" id="Phobius"/>
    </source>
</evidence>
<dbReference type="InterPro" id="IPR046735">
    <property type="entry name" value="PA2779-like"/>
</dbReference>
<evidence type="ECO:0008006" key="4">
    <source>
        <dbReference type="Google" id="ProtNLM"/>
    </source>
</evidence>
<protein>
    <recommendedName>
        <fullName evidence="4">PA2779 family protein</fullName>
    </recommendedName>
</protein>
<dbReference type="EMBL" id="QEQK01000003">
    <property type="protein sequence ID" value="PWN57144.1"/>
    <property type="molecule type" value="Genomic_DNA"/>
</dbReference>
<keyword evidence="1" id="KW-0472">Membrane</keyword>
<evidence type="ECO:0000313" key="2">
    <source>
        <dbReference type="EMBL" id="PWN57144.1"/>
    </source>
</evidence>
<gene>
    <name evidence="2" type="ORF">DEH80_04245</name>
</gene>
<dbReference type="AlphaFoldDB" id="A0A363UNY4"/>
<dbReference type="Proteomes" id="UP000251800">
    <property type="component" value="Unassembled WGS sequence"/>
</dbReference>
<keyword evidence="1" id="KW-1133">Transmembrane helix</keyword>
<proteinExistence type="predicted"/>
<reference evidence="2 3" key="1">
    <citation type="submission" date="2018-05" db="EMBL/GenBank/DDBJ databases">
        <title>Abyssibacter profundi OUC007T gen. nov., sp. nov, a marine bacterium isolated from seawater of the Mariana Trench.</title>
        <authorList>
            <person name="Zhou S."/>
        </authorList>
    </citation>
    <scope>NUCLEOTIDE SEQUENCE [LARGE SCALE GENOMIC DNA]</scope>
    <source>
        <strain evidence="2 3">OUC007</strain>
    </source>
</reference>
<feature type="transmembrane region" description="Helical" evidence="1">
    <location>
        <begin position="103"/>
        <end position="123"/>
    </location>
</feature>
<keyword evidence="1" id="KW-0812">Transmembrane</keyword>
<sequence length="126" mass="13614">MECEMMRTANRWIVAGLVSVLVNMGVLGAASAAMVGTQEAMRGDHRAQIDRVLSRDDVRQTLLAYGVSEERVDARLDAMTDAELAQLADEFEQMPAGAGLVEVVGIVFIVLIILELVGVTNVFSSF</sequence>
<comment type="caution">
    <text evidence="2">The sequence shown here is derived from an EMBL/GenBank/DDBJ whole genome shotgun (WGS) entry which is preliminary data.</text>
</comment>
<dbReference type="NCBIfam" id="NF033919">
    <property type="entry name" value="PA2779_fam"/>
    <property type="match status" value="1"/>
</dbReference>
<feature type="transmembrane region" description="Helical" evidence="1">
    <location>
        <begin position="12"/>
        <end position="35"/>
    </location>
</feature>
<accession>A0A363UNY4</accession>
<dbReference type="Pfam" id="PF20332">
    <property type="entry name" value="DUF6627"/>
    <property type="match status" value="1"/>
</dbReference>
<evidence type="ECO:0000313" key="3">
    <source>
        <dbReference type="Proteomes" id="UP000251800"/>
    </source>
</evidence>
<organism evidence="2 3">
    <name type="scientific">Abyssibacter profundi</name>
    <dbReference type="NCBI Taxonomy" id="2182787"/>
    <lineage>
        <taxon>Bacteria</taxon>
        <taxon>Pseudomonadati</taxon>
        <taxon>Pseudomonadota</taxon>
        <taxon>Gammaproteobacteria</taxon>
        <taxon>Chromatiales</taxon>
        <taxon>Oceanococcaceae</taxon>
        <taxon>Abyssibacter</taxon>
    </lineage>
</organism>
<keyword evidence="3" id="KW-1185">Reference proteome</keyword>